<evidence type="ECO:0000256" key="2">
    <source>
        <dbReference type="ARBA" id="ARBA00023002"/>
    </source>
</evidence>
<dbReference type="SUPFAM" id="SSF52218">
    <property type="entry name" value="Flavoproteins"/>
    <property type="match status" value="1"/>
</dbReference>
<sequence length="200" mass="22411">MNNLIIFAHPNPNSFCKGIVDRVIKTSEENSANVKVRDLYKLGFDSILKPSDFEDLQKGKVSEDIREEQENIKWADVITFVYPVWWAAFPAILKGYIDRVFSYGFAYKHEDGQANGLLKGKKVILICTTGSPSEAYAESGMHNSMKQVADAGIFKFCGIEDVRHTFFGAVPYVSDEMRENYLMAASSVVKECLASNKSTV</sequence>
<dbReference type="EC" id="1.6.5.2" evidence="4"/>
<dbReference type="Gene3D" id="3.40.50.360">
    <property type="match status" value="1"/>
</dbReference>
<comment type="similarity">
    <text evidence="1">Belongs to the NAD(P)H dehydrogenase (quinone) family.</text>
</comment>
<dbReference type="AlphaFoldDB" id="A0A1S8LRN2"/>
<dbReference type="STRING" id="84029.CROST_41680"/>
<dbReference type="PANTHER" id="PTHR10204:SF34">
    <property type="entry name" value="NAD(P)H DEHYDROGENASE [QUINONE] 1 ISOFORM 1"/>
    <property type="match status" value="1"/>
</dbReference>
<dbReference type="Pfam" id="PF02525">
    <property type="entry name" value="Flavodoxin_2"/>
    <property type="match status" value="1"/>
</dbReference>
<keyword evidence="2 4" id="KW-0560">Oxidoreductase</keyword>
<accession>A0A1S8LRN2</accession>
<dbReference type="InterPro" id="IPR003680">
    <property type="entry name" value="Flavodoxin_fold"/>
</dbReference>
<dbReference type="InterPro" id="IPR029039">
    <property type="entry name" value="Flavoprotein-like_sf"/>
</dbReference>
<evidence type="ECO:0000256" key="1">
    <source>
        <dbReference type="ARBA" id="ARBA00006252"/>
    </source>
</evidence>
<evidence type="ECO:0000313" key="4">
    <source>
        <dbReference type="EMBL" id="URZ09544.1"/>
    </source>
</evidence>
<reference evidence="4 5" key="1">
    <citation type="submission" date="2022-04" db="EMBL/GenBank/DDBJ databases">
        <title>Genome sequence of C. roseum typestrain.</title>
        <authorList>
            <person name="Poehlein A."/>
            <person name="Schoch T."/>
            <person name="Duerre P."/>
            <person name="Daniel R."/>
        </authorList>
    </citation>
    <scope>NUCLEOTIDE SEQUENCE [LARGE SCALE GENOMIC DNA]</scope>
    <source>
        <strain evidence="4 5">DSM 7320</strain>
    </source>
</reference>
<dbReference type="GO" id="GO:0003955">
    <property type="term" value="F:NAD(P)H dehydrogenase (quinone) activity"/>
    <property type="evidence" value="ECO:0007669"/>
    <property type="project" value="UniProtKB-EC"/>
</dbReference>
<keyword evidence="5" id="KW-1185">Reference proteome</keyword>
<protein>
    <submittedName>
        <fullName evidence="4">Glutathione-regulated potassium-efflux system ancillary protein KefF</fullName>
        <ecNumber evidence="4">1.6.5.2</ecNumber>
    </submittedName>
</protein>
<feature type="domain" description="Flavodoxin-like fold" evidence="3">
    <location>
        <begin position="1"/>
        <end position="176"/>
    </location>
</feature>
<dbReference type="PANTHER" id="PTHR10204">
    <property type="entry name" value="NAD P H OXIDOREDUCTASE-RELATED"/>
    <property type="match status" value="1"/>
</dbReference>
<dbReference type="KEGG" id="crw:CROST_002210"/>
<proteinExistence type="inferred from homology"/>
<dbReference type="RefSeq" id="WP_077835349.1">
    <property type="nucleotide sequence ID" value="NZ_CP096983.1"/>
</dbReference>
<gene>
    <name evidence="4" type="primary">kefF</name>
    <name evidence="4" type="ORF">CROST_002210</name>
</gene>
<name>A0A1S8LRN2_9CLOT</name>
<evidence type="ECO:0000259" key="3">
    <source>
        <dbReference type="Pfam" id="PF02525"/>
    </source>
</evidence>
<evidence type="ECO:0000313" key="5">
    <source>
        <dbReference type="Proteomes" id="UP000190951"/>
    </source>
</evidence>
<dbReference type="InterPro" id="IPR051545">
    <property type="entry name" value="NAD(P)H_dehydrogenase_qn"/>
</dbReference>
<dbReference type="EMBL" id="CP096983">
    <property type="protein sequence ID" value="URZ09544.1"/>
    <property type="molecule type" value="Genomic_DNA"/>
</dbReference>
<dbReference type="GO" id="GO:0005829">
    <property type="term" value="C:cytosol"/>
    <property type="evidence" value="ECO:0007669"/>
    <property type="project" value="TreeGrafter"/>
</dbReference>
<dbReference type="Proteomes" id="UP000190951">
    <property type="component" value="Chromosome"/>
</dbReference>
<organism evidence="4 5">
    <name type="scientific">Clostridium felsineum</name>
    <dbReference type="NCBI Taxonomy" id="36839"/>
    <lineage>
        <taxon>Bacteria</taxon>
        <taxon>Bacillati</taxon>
        <taxon>Bacillota</taxon>
        <taxon>Clostridia</taxon>
        <taxon>Eubacteriales</taxon>
        <taxon>Clostridiaceae</taxon>
        <taxon>Clostridium</taxon>
    </lineage>
</organism>